<protein>
    <submittedName>
        <fullName evidence="2">CHAT domain-containing protein</fullName>
    </submittedName>
</protein>
<dbReference type="Proteomes" id="UP000634229">
    <property type="component" value="Unassembled WGS sequence"/>
</dbReference>
<name>A0ABS1NIH3_9ACTN</name>
<proteinExistence type="predicted"/>
<dbReference type="Pfam" id="PF12770">
    <property type="entry name" value="CHAT"/>
    <property type="match status" value="1"/>
</dbReference>
<reference evidence="2 3" key="1">
    <citation type="submission" date="2021-01" db="EMBL/GenBank/DDBJ databases">
        <title>WGS of actinomycetes isolated from Thailand.</title>
        <authorList>
            <person name="Thawai C."/>
        </authorList>
    </citation>
    <scope>NUCLEOTIDE SEQUENCE [LARGE SCALE GENOMIC DNA]</scope>
    <source>
        <strain evidence="2 3">CA1R205</strain>
    </source>
</reference>
<gene>
    <name evidence="2" type="ORF">JK363_24305</name>
</gene>
<dbReference type="RefSeq" id="WP_201877258.1">
    <property type="nucleotide sequence ID" value="NZ_JAERRF010000015.1"/>
</dbReference>
<dbReference type="InterPro" id="IPR024983">
    <property type="entry name" value="CHAT_dom"/>
</dbReference>
<accession>A0ABS1NIH3</accession>
<organism evidence="2 3">
    <name type="scientific">Streptomyces coffeae</name>
    <dbReference type="NCBI Taxonomy" id="621382"/>
    <lineage>
        <taxon>Bacteria</taxon>
        <taxon>Bacillati</taxon>
        <taxon>Actinomycetota</taxon>
        <taxon>Actinomycetes</taxon>
        <taxon>Kitasatosporales</taxon>
        <taxon>Streptomycetaceae</taxon>
        <taxon>Streptomyces</taxon>
    </lineage>
</organism>
<evidence type="ECO:0000313" key="2">
    <source>
        <dbReference type="EMBL" id="MBL1099734.1"/>
    </source>
</evidence>
<evidence type="ECO:0000313" key="3">
    <source>
        <dbReference type="Proteomes" id="UP000634229"/>
    </source>
</evidence>
<dbReference type="EMBL" id="JAERRF010000015">
    <property type="protein sequence ID" value="MBL1099734.1"/>
    <property type="molecule type" value="Genomic_DNA"/>
</dbReference>
<evidence type="ECO:0000259" key="1">
    <source>
        <dbReference type="Pfam" id="PF12770"/>
    </source>
</evidence>
<feature type="domain" description="CHAT" evidence="1">
    <location>
        <begin position="852"/>
        <end position="1131"/>
    </location>
</feature>
<comment type="caution">
    <text evidence="2">The sequence shown here is derived from an EMBL/GenBank/DDBJ whole genome shotgun (WGS) entry which is preliminary data.</text>
</comment>
<dbReference type="Gene3D" id="1.25.40.10">
    <property type="entry name" value="Tetratricopeptide repeat domain"/>
    <property type="match status" value="1"/>
</dbReference>
<dbReference type="InterPro" id="IPR011990">
    <property type="entry name" value="TPR-like_helical_dom_sf"/>
</dbReference>
<sequence>MRDRLLAAVQSRLDLAVRSGDLSGAHAPQAGEEADALLAFLATPRGVDAQVLYTAGLLHWFRSALPEEEGRESWALAVVLLMPFYMSQVEALPDAVRASFTRGLSPSVRPAGQELVRAHAEAMGNLGMLLVMRLVRQRERQAGRVGARLLRDAERALPPGHPSRPLVLCNLGYALVLNDLLAHQGEDPPPMPELETAIALLREAFATTPRAHLNHARCANGLALALRCQAMLTRDRPLLGESVELLRTAVATATEVDENLPQMHADLGAGLLMWAESGAERPGDVDTALLDEAIAQLEQAVAGLPDGSEEQARAMEGFMRATMLRAPSRVWEKHDPQTRKHLEVMDGLVSSMVPRQGSDGAEDSGNSRHPMAVVAKLLGMVSGGGDSRSAQLMDFATTLMRYPDEAGMAEVHIKAMETLEAQFSHLPPGEREEALREYLEGAEETPSPAFGPADTTDLDALLEIHERVLREVPEDHRDRVLLAFSRHALLLVRHQYGGEEMSRDAWVAGLAELAPMMTEAEGGLPAMMARMGLDPDHMESFVMLAYAQQSPFEALARTGDAIRQGRRRLATLPVDDPAYAQAQKALAHALFDHYQLDHDETVYQEASELARRVLDTLPAADPYLPFLLMPWGSAVSSRLQHSALTQGARAAEGDQPSSGVARLASNSAADALGYRDAPGALEALEDGRAHLLSNALNARRELDHLRRTDAALAARLVELRERVQALQARGAYGRLPRQEDMAEYRDLAGQWKELMDRLLELPGFERFLLPLPLGLPDLLPAAAEGPVVSVNVNPRRCDALVLRPDGLVPVALPELRAGELIEQADAFHEAIAVLTHGGDGLLTGQARQVVGETLGWLWDVLAEPVLDALGLTGPPPPGGPWPRLWWSPTGPLNSLPLHAAGHHSRPGDSVLDRAVSSYTPTLRALLHSRAQAVAARRATLAVAMPTTPGHAPLPRTVDEAGALTARMAGAVPLVGSAATREAVLAALPGAAVAHFACHAGSDPANPAAGHLLLHDGPLSLTAISALQLDGAELAYLSACGTARGGARLADEAIHVASAFQLAGYAQAVATLWEIGDEVAAEVAAGFHGALDGALDAPDRLPGALALHTVTRRMREARPGEPWSWAALLHAGA</sequence>
<keyword evidence="3" id="KW-1185">Reference proteome</keyword>